<dbReference type="SUPFAM" id="SSF50630">
    <property type="entry name" value="Acid proteases"/>
    <property type="match status" value="1"/>
</dbReference>
<dbReference type="Gene3D" id="2.40.70.10">
    <property type="entry name" value="Acid Proteases"/>
    <property type="match status" value="2"/>
</dbReference>
<keyword evidence="2" id="KW-0645">Protease</keyword>
<evidence type="ECO:0000313" key="8">
    <source>
        <dbReference type="Proteomes" id="UP001610335"/>
    </source>
</evidence>
<feature type="signal peptide" evidence="5">
    <location>
        <begin position="1"/>
        <end position="19"/>
    </location>
</feature>
<keyword evidence="5" id="KW-0732">Signal</keyword>
<evidence type="ECO:0000256" key="4">
    <source>
        <dbReference type="SAM" id="MobiDB-lite"/>
    </source>
</evidence>
<evidence type="ECO:0000256" key="1">
    <source>
        <dbReference type="ARBA" id="ARBA00007447"/>
    </source>
</evidence>
<gene>
    <name evidence="7" type="ORF">BDW59DRAFT_140178</name>
</gene>
<reference evidence="7 8" key="1">
    <citation type="submission" date="2024-07" db="EMBL/GenBank/DDBJ databases">
        <title>Section-level genome sequencing and comparative genomics of Aspergillus sections Usti and Cavernicolus.</title>
        <authorList>
            <consortium name="Lawrence Berkeley National Laboratory"/>
            <person name="Nybo J.L."/>
            <person name="Vesth T.C."/>
            <person name="Theobald S."/>
            <person name="Frisvad J.C."/>
            <person name="Larsen T.O."/>
            <person name="Kjaerboelling I."/>
            <person name="Rothschild-Mancinelli K."/>
            <person name="Lyhne E.K."/>
            <person name="Kogle M.E."/>
            <person name="Barry K."/>
            <person name="Clum A."/>
            <person name="Na H."/>
            <person name="Ledsgaard L."/>
            <person name="Lin J."/>
            <person name="Lipzen A."/>
            <person name="Kuo A."/>
            <person name="Riley R."/>
            <person name="Mondo S."/>
            <person name="LaButti K."/>
            <person name="Haridas S."/>
            <person name="Pangalinan J."/>
            <person name="Salamov A.A."/>
            <person name="Simmons B.A."/>
            <person name="Magnuson J.K."/>
            <person name="Chen J."/>
            <person name="Drula E."/>
            <person name="Henrissat B."/>
            <person name="Wiebenga A."/>
            <person name="Lubbers R.J."/>
            <person name="Gomes A.C."/>
            <person name="Makela M.R."/>
            <person name="Stajich J."/>
            <person name="Grigoriev I.V."/>
            <person name="Mortensen U.H."/>
            <person name="De vries R.P."/>
            <person name="Baker S.E."/>
            <person name="Andersen M.R."/>
        </authorList>
    </citation>
    <scope>NUCLEOTIDE SEQUENCE [LARGE SCALE GENOMIC DNA]</scope>
    <source>
        <strain evidence="7 8">CBS 600.67</strain>
    </source>
</reference>
<dbReference type="InterPro" id="IPR001969">
    <property type="entry name" value="Aspartic_peptidase_AS"/>
</dbReference>
<dbReference type="InterPro" id="IPR034164">
    <property type="entry name" value="Pepsin-like_dom"/>
</dbReference>
<dbReference type="InterPro" id="IPR021109">
    <property type="entry name" value="Peptidase_aspartic_dom_sf"/>
</dbReference>
<evidence type="ECO:0000259" key="6">
    <source>
        <dbReference type="PROSITE" id="PS51767"/>
    </source>
</evidence>
<comment type="similarity">
    <text evidence="1">Belongs to the peptidase A1 family.</text>
</comment>
<keyword evidence="3" id="KW-0378">Hydrolase</keyword>
<name>A0ABR4IUK3_9EURO</name>
<evidence type="ECO:0000313" key="7">
    <source>
        <dbReference type="EMBL" id="KAL2831444.1"/>
    </source>
</evidence>
<dbReference type="PANTHER" id="PTHR47966:SF47">
    <property type="entry name" value="ENDOPEPTIDASE, PUTATIVE (AFU_ORTHOLOGUE AFUA_3G01220)-RELATED"/>
    <property type="match status" value="1"/>
</dbReference>
<organism evidence="7 8">
    <name type="scientific">Aspergillus cavernicola</name>
    <dbReference type="NCBI Taxonomy" id="176166"/>
    <lineage>
        <taxon>Eukaryota</taxon>
        <taxon>Fungi</taxon>
        <taxon>Dikarya</taxon>
        <taxon>Ascomycota</taxon>
        <taxon>Pezizomycotina</taxon>
        <taxon>Eurotiomycetes</taxon>
        <taxon>Eurotiomycetidae</taxon>
        <taxon>Eurotiales</taxon>
        <taxon>Aspergillaceae</taxon>
        <taxon>Aspergillus</taxon>
        <taxon>Aspergillus subgen. Nidulantes</taxon>
    </lineage>
</organism>
<evidence type="ECO:0000256" key="5">
    <source>
        <dbReference type="SAM" id="SignalP"/>
    </source>
</evidence>
<dbReference type="InterPro" id="IPR033121">
    <property type="entry name" value="PEPTIDASE_A1"/>
</dbReference>
<protein>
    <submittedName>
        <fullName evidence="7">Aspartic peptidase domain-containing protein</fullName>
    </submittedName>
</protein>
<dbReference type="PROSITE" id="PS00141">
    <property type="entry name" value="ASP_PROTEASE"/>
    <property type="match status" value="1"/>
</dbReference>
<feature type="compositionally biased region" description="Low complexity" evidence="4">
    <location>
        <begin position="409"/>
        <end position="423"/>
    </location>
</feature>
<keyword evidence="8" id="KW-1185">Reference proteome</keyword>
<evidence type="ECO:0000256" key="2">
    <source>
        <dbReference type="ARBA" id="ARBA00022750"/>
    </source>
</evidence>
<dbReference type="CDD" id="cd05471">
    <property type="entry name" value="pepsin_like"/>
    <property type="match status" value="1"/>
</dbReference>
<accession>A0ABR4IUK3</accession>
<evidence type="ECO:0000256" key="3">
    <source>
        <dbReference type="ARBA" id="ARBA00022801"/>
    </source>
</evidence>
<dbReference type="PANTHER" id="PTHR47966">
    <property type="entry name" value="BETA-SITE APP-CLEAVING ENZYME, ISOFORM A-RELATED"/>
    <property type="match status" value="1"/>
</dbReference>
<sequence length="461" mass="49329">MLSLKELVLAGLLVGSVTATTLPLNRRSTNATAPLVSTSYGTVFDVEVIIGGQIFQLLVDSGSSDTYVVTSDFQCIDQDSGLQQPQEDCLYDVKKTYNISDTYEKIPNQIFGIQYGNGIASGVIAFEEVTVAGVTVPKQRVGIADKSTPMGDGVNCGLLGLGYPALTSAHPANITDNTTYWYNRIPYNPILFTMYDQGLIQDSYFAHALARSPINDSSAFGGYLSLGELPPVKHEDNWAVAPVELMNNIPLNFTSFKKTRSYWALTVPSTSWGKNGSNAIPFQAFLDTGNPLSYIPGRIADPFNKLFNPPAVYNKDLAAYIVDCNAKPPSLGLEIGGTIFEHNPSDLIYQTGEDLCISAIGNSDEIKIGGTLQLNIIGVPFLKSVVSVFDFGRNEMRFARLLEEVTAGRGNSSTGNSTGNDNDGQGGDEYVPGNIGGKVVPGAMYVLSGVVGGVLAYAFAV</sequence>
<dbReference type="EMBL" id="JBFXLS010000009">
    <property type="protein sequence ID" value="KAL2831444.1"/>
    <property type="molecule type" value="Genomic_DNA"/>
</dbReference>
<dbReference type="Proteomes" id="UP001610335">
    <property type="component" value="Unassembled WGS sequence"/>
</dbReference>
<keyword evidence="2" id="KW-0064">Aspartyl protease</keyword>
<feature type="region of interest" description="Disordered" evidence="4">
    <location>
        <begin position="409"/>
        <end position="430"/>
    </location>
</feature>
<dbReference type="InterPro" id="IPR001461">
    <property type="entry name" value="Aspartic_peptidase_A1"/>
</dbReference>
<dbReference type="Pfam" id="PF00026">
    <property type="entry name" value="Asp"/>
    <property type="match status" value="1"/>
</dbReference>
<feature type="domain" description="Peptidase A1" evidence="6">
    <location>
        <begin position="44"/>
        <end position="399"/>
    </location>
</feature>
<dbReference type="PROSITE" id="PS51767">
    <property type="entry name" value="PEPTIDASE_A1"/>
    <property type="match status" value="1"/>
</dbReference>
<proteinExistence type="inferred from homology"/>
<comment type="caution">
    <text evidence="7">The sequence shown here is derived from an EMBL/GenBank/DDBJ whole genome shotgun (WGS) entry which is preliminary data.</text>
</comment>
<feature type="chain" id="PRO_5046303873" evidence="5">
    <location>
        <begin position="20"/>
        <end position="461"/>
    </location>
</feature>